<protein>
    <submittedName>
        <fullName evidence="2">Uncharacterized protein</fullName>
    </submittedName>
</protein>
<gene>
    <name evidence="2" type="ORF">FG486_17775</name>
</gene>
<evidence type="ECO:0000313" key="3">
    <source>
        <dbReference type="Proteomes" id="UP000589292"/>
    </source>
</evidence>
<evidence type="ECO:0000256" key="1">
    <source>
        <dbReference type="SAM" id="Phobius"/>
    </source>
</evidence>
<keyword evidence="1" id="KW-0812">Transmembrane</keyword>
<name>A0A7V8RGS4_9SPHN</name>
<reference evidence="2 3" key="1">
    <citation type="journal article" date="1994" name="Int. J. Syst. Bacteriol.">
        <title>Phylogenetic positions of novel aerobic, bacteriochlorophyll a-containing bacteria and description of Roseococcus thiosulfatophilus gen. nov., sp. nov., Erythromicrobium ramosum gen. nov., sp. nov., and Erythrobacter litoralis sp. nov.</title>
        <authorList>
            <person name="Yurkov V."/>
            <person name="Stackebrandt E."/>
            <person name="Holmes A."/>
            <person name="Fuerst J.A."/>
            <person name="Hugenholtz P."/>
            <person name="Golecki J."/>
            <person name="Gad'on N."/>
            <person name="Gorlenko V.M."/>
            <person name="Kompantseva E.I."/>
            <person name="Drews G."/>
        </authorList>
    </citation>
    <scope>NUCLEOTIDE SEQUENCE [LARGE SCALE GENOMIC DNA]</scope>
    <source>
        <strain evidence="2 3">KR-99</strain>
    </source>
</reference>
<keyword evidence="1" id="KW-0472">Membrane</keyword>
<keyword evidence="3" id="KW-1185">Reference proteome</keyword>
<keyword evidence="1" id="KW-1133">Transmembrane helix</keyword>
<dbReference type="AlphaFoldDB" id="A0A7V8RGS4"/>
<comment type="caution">
    <text evidence="2">The sequence shown here is derived from an EMBL/GenBank/DDBJ whole genome shotgun (WGS) entry which is preliminary data.</text>
</comment>
<dbReference type="EMBL" id="VDES01000005">
    <property type="protein sequence ID" value="MBA1376195.1"/>
    <property type="molecule type" value="Genomic_DNA"/>
</dbReference>
<organism evidence="2 3">
    <name type="scientific">Sphingomonas ursincola</name>
    <dbReference type="NCBI Taxonomy" id="56361"/>
    <lineage>
        <taxon>Bacteria</taxon>
        <taxon>Pseudomonadati</taxon>
        <taxon>Pseudomonadota</taxon>
        <taxon>Alphaproteobacteria</taxon>
        <taxon>Sphingomonadales</taxon>
        <taxon>Sphingomonadaceae</taxon>
        <taxon>Sphingomonas</taxon>
    </lineage>
</organism>
<evidence type="ECO:0000313" key="2">
    <source>
        <dbReference type="EMBL" id="MBA1376195.1"/>
    </source>
</evidence>
<feature type="transmembrane region" description="Helical" evidence="1">
    <location>
        <begin position="78"/>
        <end position="95"/>
    </location>
</feature>
<dbReference type="RefSeq" id="WP_137775711.1">
    <property type="nucleotide sequence ID" value="NZ_BAAAGB010000002.1"/>
</dbReference>
<dbReference type="Proteomes" id="UP000589292">
    <property type="component" value="Unassembled WGS sequence"/>
</dbReference>
<sequence length="124" mass="13501">METGALLRLAYLANILILVPVCWAMFFGNAMASVFQGTVTDSLGLRLLVGSLWAAILSASVFGLFMPVLFAPLLLVQIIYKALWLTLFVLPLVLAGKPAPWGIASIFAAIVLTYPFVLWRAWSS</sequence>
<accession>A0A7V8RGS4</accession>
<proteinExistence type="predicted"/>
<feature type="transmembrane region" description="Helical" evidence="1">
    <location>
        <begin position="101"/>
        <end position="122"/>
    </location>
</feature>
<feature type="transmembrane region" description="Helical" evidence="1">
    <location>
        <begin position="52"/>
        <end position="71"/>
    </location>
</feature>
<feature type="transmembrane region" description="Helical" evidence="1">
    <location>
        <begin position="12"/>
        <end position="32"/>
    </location>
</feature>